<evidence type="ECO:0000256" key="1">
    <source>
        <dbReference type="SAM" id="Phobius"/>
    </source>
</evidence>
<protein>
    <submittedName>
        <fullName evidence="3">Uncharacterized protein</fullName>
    </submittedName>
</protein>
<dbReference type="Proteomes" id="UP000887565">
    <property type="component" value="Unplaced"/>
</dbReference>
<feature type="transmembrane region" description="Helical" evidence="1">
    <location>
        <begin position="18"/>
        <end position="39"/>
    </location>
</feature>
<keyword evidence="1" id="KW-0472">Membrane</keyword>
<sequence length="251" mass="28570">MLCNTTSSQTSRFNTTKMVFIVTALFFSCNAFSPILSVWEACQPDLFDQSSSNNINDRTKSSFIEGLSFRLDTDEQSTSTVTKNISKNDIEDNNLSNKTIGGFLLVDLSNLGVLLNASTNFIIYLIYCRRYRRYFKGYLAMFRCFQYKNKFRENAAKSNSWPSEYGATKRRFKKQLNSENKPMSRVCPSLATTNGRVIKPRTVAFDKKIAVLRQSKIIEQTVHGNIIMAGFIVKQVVGNKLTNVKGKEDYL</sequence>
<dbReference type="AlphaFoldDB" id="A0A915KFK4"/>
<keyword evidence="1" id="KW-1133">Transmembrane helix</keyword>
<evidence type="ECO:0000313" key="3">
    <source>
        <dbReference type="WBParaSite" id="nRc.2.0.1.t37502-RA"/>
    </source>
</evidence>
<keyword evidence="1" id="KW-0812">Transmembrane</keyword>
<name>A0A915KFK4_ROMCU</name>
<keyword evidence="2" id="KW-1185">Reference proteome</keyword>
<organism evidence="2 3">
    <name type="scientific">Romanomermis culicivorax</name>
    <name type="common">Nematode worm</name>
    <dbReference type="NCBI Taxonomy" id="13658"/>
    <lineage>
        <taxon>Eukaryota</taxon>
        <taxon>Metazoa</taxon>
        <taxon>Ecdysozoa</taxon>
        <taxon>Nematoda</taxon>
        <taxon>Enoplea</taxon>
        <taxon>Dorylaimia</taxon>
        <taxon>Mermithida</taxon>
        <taxon>Mermithoidea</taxon>
        <taxon>Mermithidae</taxon>
        <taxon>Romanomermis</taxon>
    </lineage>
</organism>
<proteinExistence type="predicted"/>
<accession>A0A915KFK4</accession>
<dbReference type="Gene3D" id="1.20.1070.10">
    <property type="entry name" value="Rhodopsin 7-helix transmembrane proteins"/>
    <property type="match status" value="1"/>
</dbReference>
<feature type="transmembrane region" description="Helical" evidence="1">
    <location>
        <begin position="103"/>
        <end position="127"/>
    </location>
</feature>
<reference evidence="3" key="1">
    <citation type="submission" date="2022-11" db="UniProtKB">
        <authorList>
            <consortium name="WormBaseParasite"/>
        </authorList>
    </citation>
    <scope>IDENTIFICATION</scope>
</reference>
<dbReference type="WBParaSite" id="nRc.2.0.1.t37502-RA">
    <property type="protein sequence ID" value="nRc.2.0.1.t37502-RA"/>
    <property type="gene ID" value="nRc.2.0.1.g37502"/>
</dbReference>
<evidence type="ECO:0000313" key="2">
    <source>
        <dbReference type="Proteomes" id="UP000887565"/>
    </source>
</evidence>